<protein>
    <submittedName>
        <fullName evidence="1">Uncharacterized protein</fullName>
    </submittedName>
</protein>
<evidence type="ECO:0000313" key="1">
    <source>
        <dbReference type="EMBL" id="WGA02272.1"/>
    </source>
</evidence>
<sequence length="32" mass="3810">MVKNNTIEEMYIIGNIHENENLLIYIECEEVV</sequence>
<dbReference type="EMBL" id="OQ515481">
    <property type="protein sequence ID" value="WGA02272.1"/>
    <property type="molecule type" value="Genomic_DNA"/>
</dbReference>
<dbReference type="Proteomes" id="UP001225733">
    <property type="component" value="Segment"/>
</dbReference>
<name>A0AAF0GBF7_9CAUD</name>
<evidence type="ECO:0000313" key="2">
    <source>
        <dbReference type="Proteomes" id="UP001225733"/>
    </source>
</evidence>
<reference evidence="1 2" key="1">
    <citation type="submission" date="2023-02" db="EMBL/GenBank/DDBJ databases">
        <authorList>
            <person name="Wang Y."/>
        </authorList>
    </citation>
    <scope>NUCLEOTIDE SEQUENCE [LARGE SCALE GENOMIC DNA]</scope>
</reference>
<accession>A0AAF0GBF7</accession>
<organism evidence="1 2">
    <name type="scientific">Campylobacter phage vB_Cj_QDYZ</name>
    <dbReference type="NCBI Taxonomy" id="3032374"/>
    <lineage>
        <taxon>Viruses</taxon>
        <taxon>Duplodnaviria</taxon>
        <taxon>Heunggongvirae</taxon>
        <taxon>Uroviricota</taxon>
        <taxon>Caudoviricetes</taxon>
        <taxon>Connertonviridae</taxon>
        <taxon>Fletchervirus</taxon>
        <taxon>Fletchervirus QDYZ</taxon>
    </lineage>
</organism>
<proteinExistence type="predicted"/>
<keyword evidence="2" id="KW-1185">Reference proteome</keyword>